<dbReference type="EMBL" id="JANEYF010002643">
    <property type="protein sequence ID" value="KAJ8943873.1"/>
    <property type="molecule type" value="Genomic_DNA"/>
</dbReference>
<name>A0AAV8XXH2_9CUCU</name>
<comment type="caution">
    <text evidence="2">The sequence shown here is derived from an EMBL/GenBank/DDBJ whole genome shotgun (WGS) entry which is preliminary data.</text>
</comment>
<sequence length="77" mass="9248">MIKNAKNWDNKRSDNLKKYREEDKIEESNSANFDKHFVHKQLLKTIKDATVEARIKSKLNYIQRSSSYMDSHFSKRN</sequence>
<proteinExistence type="predicted"/>
<protein>
    <submittedName>
        <fullName evidence="2">Uncharacterized protein</fullName>
    </submittedName>
</protein>
<evidence type="ECO:0000256" key="1">
    <source>
        <dbReference type="SAM" id="MobiDB-lite"/>
    </source>
</evidence>
<accession>A0AAV8XXH2</accession>
<gene>
    <name evidence="2" type="ORF">NQ314_009643</name>
</gene>
<evidence type="ECO:0000313" key="2">
    <source>
        <dbReference type="EMBL" id="KAJ8943873.1"/>
    </source>
</evidence>
<evidence type="ECO:0000313" key="3">
    <source>
        <dbReference type="Proteomes" id="UP001162156"/>
    </source>
</evidence>
<keyword evidence="3" id="KW-1185">Reference proteome</keyword>
<reference evidence="2" key="1">
    <citation type="journal article" date="2023" name="Insect Mol. Biol.">
        <title>Genome sequencing provides insights into the evolution of gene families encoding plant cell wall-degrading enzymes in longhorned beetles.</title>
        <authorList>
            <person name="Shin N.R."/>
            <person name="Okamura Y."/>
            <person name="Kirsch R."/>
            <person name="Pauchet Y."/>
        </authorList>
    </citation>
    <scope>NUCLEOTIDE SEQUENCE</scope>
    <source>
        <strain evidence="2">RBIC_L_NR</strain>
    </source>
</reference>
<dbReference type="Proteomes" id="UP001162156">
    <property type="component" value="Unassembled WGS sequence"/>
</dbReference>
<dbReference type="AlphaFoldDB" id="A0AAV8XXH2"/>
<feature type="region of interest" description="Disordered" evidence="1">
    <location>
        <begin position="1"/>
        <end position="25"/>
    </location>
</feature>
<organism evidence="2 3">
    <name type="scientific">Rhamnusium bicolor</name>
    <dbReference type="NCBI Taxonomy" id="1586634"/>
    <lineage>
        <taxon>Eukaryota</taxon>
        <taxon>Metazoa</taxon>
        <taxon>Ecdysozoa</taxon>
        <taxon>Arthropoda</taxon>
        <taxon>Hexapoda</taxon>
        <taxon>Insecta</taxon>
        <taxon>Pterygota</taxon>
        <taxon>Neoptera</taxon>
        <taxon>Endopterygota</taxon>
        <taxon>Coleoptera</taxon>
        <taxon>Polyphaga</taxon>
        <taxon>Cucujiformia</taxon>
        <taxon>Chrysomeloidea</taxon>
        <taxon>Cerambycidae</taxon>
        <taxon>Lepturinae</taxon>
        <taxon>Rhagiini</taxon>
        <taxon>Rhamnusium</taxon>
    </lineage>
</organism>